<evidence type="ECO:0000313" key="2">
    <source>
        <dbReference type="Proteomes" id="UP000198243"/>
    </source>
</evidence>
<dbReference type="InterPro" id="IPR036890">
    <property type="entry name" value="HATPase_C_sf"/>
</dbReference>
<dbReference type="RefSeq" id="WP_157743102.1">
    <property type="nucleotide sequence ID" value="NZ_LT607412.1"/>
</dbReference>
<keyword evidence="1" id="KW-0808">Transferase</keyword>
<proteinExistence type="predicted"/>
<dbReference type="Proteomes" id="UP000198243">
    <property type="component" value="Chromosome I"/>
</dbReference>
<name>A0A1C4V2J5_9ACTN</name>
<evidence type="ECO:0000313" key="1">
    <source>
        <dbReference type="EMBL" id="SCE78320.1"/>
    </source>
</evidence>
<keyword evidence="2" id="KW-1185">Reference proteome</keyword>
<sequence>MLDGNVPSDAGNFGFEARPSAASLVESLRDFGYSLETALADIVDNSVSADATRVEIFAKFDGSDSAIGILDDGYGMGAEQLHLAMRLASTSPSEGRQPDDLGRFGMGMKTASFSQCRRMTVLTKQSEVISTARWDLDEVSRRDEWYVSRPPATEVPWSDRVGETGTLVVWQNLDRIVSGTDDGNDSRTFARRVSEAACHLEMVFHRFLEREGGHRTIRISVNSRELAAFDPFARKYAATIAGPVEKIWTKAGAVTMQPFTLPHHSNVDQDAWERLGGRDGFIKNQGFYLYRARRLIMWGTWFGIAKQTERTKLTRVLLDIPSSLDESWKINVLKASAEPPDYVRRRLKTLIEAIVATSKRIYTHRGVRKAALAEIPTWQRIHTRTGIRYQINSEHPLIQSMLADLPADRRTQLLTVLNVFSRTLPVDSLLHDMSEAPDRVNAASVSVEELSEITRSTVASLLQRGLSWERITRMLKSSPPFDANWEETARVVDQIMTEET</sequence>
<dbReference type="GO" id="GO:0016301">
    <property type="term" value="F:kinase activity"/>
    <property type="evidence" value="ECO:0007669"/>
    <property type="project" value="UniProtKB-KW"/>
</dbReference>
<dbReference type="AlphaFoldDB" id="A0A1C4V2J5"/>
<dbReference type="EMBL" id="LT607412">
    <property type="protein sequence ID" value="SCE78320.1"/>
    <property type="molecule type" value="Genomic_DNA"/>
</dbReference>
<dbReference type="Gene3D" id="3.30.565.10">
    <property type="entry name" value="Histidine kinase-like ATPase, C-terminal domain"/>
    <property type="match status" value="1"/>
</dbReference>
<dbReference type="Pfam" id="PF13589">
    <property type="entry name" value="HATPase_c_3"/>
    <property type="match status" value="1"/>
</dbReference>
<protein>
    <submittedName>
        <fullName evidence="1">Histidine kinase-, DNA gyrase B-, and HSP90-like ATPase</fullName>
    </submittedName>
</protein>
<keyword evidence="1" id="KW-0418">Kinase</keyword>
<gene>
    <name evidence="1" type="ORF">GA0070607_1519</name>
</gene>
<dbReference type="OrthoDB" id="3757919at2"/>
<dbReference type="SUPFAM" id="SSF55874">
    <property type="entry name" value="ATPase domain of HSP90 chaperone/DNA topoisomerase II/histidine kinase"/>
    <property type="match status" value="1"/>
</dbReference>
<accession>A0A1C4V2J5</accession>
<reference evidence="2" key="1">
    <citation type="submission" date="2016-06" db="EMBL/GenBank/DDBJ databases">
        <authorList>
            <person name="Varghese N."/>
            <person name="Submissions Spin"/>
        </authorList>
    </citation>
    <scope>NUCLEOTIDE SEQUENCE [LARGE SCALE GENOMIC DNA]</scope>
    <source>
        <strain evidence="2">DSM 44875</strain>
    </source>
</reference>
<organism evidence="1 2">
    <name type="scientific">Micromonospora coriariae</name>
    <dbReference type="NCBI Taxonomy" id="285665"/>
    <lineage>
        <taxon>Bacteria</taxon>
        <taxon>Bacillati</taxon>
        <taxon>Actinomycetota</taxon>
        <taxon>Actinomycetes</taxon>
        <taxon>Micromonosporales</taxon>
        <taxon>Micromonosporaceae</taxon>
        <taxon>Micromonospora</taxon>
    </lineage>
</organism>